<keyword evidence="1" id="KW-0732">Signal</keyword>
<evidence type="ECO:0000313" key="2">
    <source>
        <dbReference type="EMBL" id="MDM1695447.1"/>
    </source>
</evidence>
<gene>
    <name evidence="2" type="ORF">HX099_02030</name>
</gene>
<dbReference type="EMBL" id="JACANB010000001">
    <property type="protein sequence ID" value="MDM1695447.1"/>
    <property type="molecule type" value="Genomic_DNA"/>
</dbReference>
<accession>A0AAW7DP92</accession>
<reference evidence="2" key="1">
    <citation type="submission" date="2020-06" db="EMBL/GenBank/DDBJ databases">
        <authorList>
            <person name="Dong N."/>
        </authorList>
    </citation>
    <scope>NUCLEOTIDE SEQUENCE</scope>
    <source>
        <strain evidence="2">DF46-2-2</strain>
    </source>
</reference>
<sequence>MKPVKFSLIAWLSITLLSGCSLLTPSSRPATDHQSRVQGMLEQKSDGSWQLNSCWDQPPLTLSNADLQAISQGAPEEIIRSGSFFDSSGRIEQQQFIPSTLHRLQAEGHDCTDSKFKQLFFRAYGNEPGWMITLEKNGLLFEQFNQPAVAIPFIETTLPSGAISISSSDPQINFQLLLTPAQCIDSMSGTTSAWQAKVQFAQAQQLQGCAYPGLQRQ</sequence>
<reference evidence="2" key="2">
    <citation type="journal article" date="2022" name="Sci. Total Environ.">
        <title>Prevalence, transmission, and molecular epidemiology of tet(X)-positive bacteria among humans, animals, and environmental niches in China: An epidemiological, and genomic-based study.</title>
        <authorList>
            <person name="Dong N."/>
            <person name="Zeng Y."/>
            <person name="Cai C."/>
            <person name="Sun C."/>
            <person name="Lu J."/>
            <person name="Liu C."/>
            <person name="Zhou H."/>
            <person name="Sun Q."/>
            <person name="Shu L."/>
            <person name="Wang H."/>
            <person name="Wang Y."/>
            <person name="Wang S."/>
            <person name="Wu C."/>
            <person name="Chan E.W."/>
            <person name="Chen G."/>
            <person name="Shen Z."/>
            <person name="Chen S."/>
            <person name="Zhang R."/>
        </authorList>
    </citation>
    <scope>NUCLEOTIDE SEQUENCE</scope>
    <source>
        <strain evidence="2">DF46-2-2</strain>
    </source>
</reference>
<organism evidence="2 3">
    <name type="scientific">Thiopseudomonas alkaliphila</name>
    <dbReference type="NCBI Taxonomy" id="1697053"/>
    <lineage>
        <taxon>Bacteria</taxon>
        <taxon>Pseudomonadati</taxon>
        <taxon>Pseudomonadota</taxon>
        <taxon>Gammaproteobacteria</taxon>
        <taxon>Pseudomonadales</taxon>
        <taxon>Pseudomonadaceae</taxon>
        <taxon>Thiopseudomonas</taxon>
    </lineage>
</organism>
<dbReference type="Proteomes" id="UP001173465">
    <property type="component" value="Unassembled WGS sequence"/>
</dbReference>
<proteinExistence type="predicted"/>
<feature type="chain" id="PRO_5043454114" description="Lipoprotein" evidence="1">
    <location>
        <begin position="31"/>
        <end position="217"/>
    </location>
</feature>
<evidence type="ECO:0000313" key="3">
    <source>
        <dbReference type="Proteomes" id="UP001173465"/>
    </source>
</evidence>
<dbReference type="AlphaFoldDB" id="A0AAW7DP92"/>
<feature type="signal peptide" evidence="1">
    <location>
        <begin position="1"/>
        <end position="30"/>
    </location>
</feature>
<evidence type="ECO:0008006" key="4">
    <source>
        <dbReference type="Google" id="ProtNLM"/>
    </source>
</evidence>
<dbReference type="PROSITE" id="PS51257">
    <property type="entry name" value="PROKAR_LIPOPROTEIN"/>
    <property type="match status" value="1"/>
</dbReference>
<name>A0AAW7DP92_9GAMM</name>
<evidence type="ECO:0000256" key="1">
    <source>
        <dbReference type="SAM" id="SignalP"/>
    </source>
</evidence>
<dbReference type="RefSeq" id="WP_286593007.1">
    <property type="nucleotide sequence ID" value="NZ_JACANB010000001.1"/>
</dbReference>
<comment type="caution">
    <text evidence="2">The sequence shown here is derived from an EMBL/GenBank/DDBJ whole genome shotgun (WGS) entry which is preliminary data.</text>
</comment>
<protein>
    <recommendedName>
        <fullName evidence="4">Lipoprotein</fullName>
    </recommendedName>
</protein>